<evidence type="ECO:0000313" key="1">
    <source>
        <dbReference type="EMBL" id="RDX96705.1"/>
    </source>
</evidence>
<comment type="caution">
    <text evidence="1">The sequence shown here is derived from an EMBL/GenBank/DDBJ whole genome shotgun (WGS) entry which is preliminary data.</text>
</comment>
<name>A0A371H1Q4_MUCPR</name>
<gene>
    <name evidence="1" type="ORF">CR513_20614</name>
</gene>
<evidence type="ECO:0008006" key="3">
    <source>
        <dbReference type="Google" id="ProtNLM"/>
    </source>
</evidence>
<reference evidence="1" key="1">
    <citation type="submission" date="2018-05" db="EMBL/GenBank/DDBJ databases">
        <title>Draft genome of Mucuna pruriens seed.</title>
        <authorList>
            <person name="Nnadi N.E."/>
            <person name="Vos R."/>
            <person name="Hasami M.H."/>
            <person name="Devisetty U.K."/>
            <person name="Aguiy J.C."/>
        </authorList>
    </citation>
    <scope>NUCLEOTIDE SEQUENCE [LARGE SCALE GENOMIC DNA]</scope>
    <source>
        <strain evidence="1">JCA_2017</strain>
    </source>
</reference>
<dbReference type="AlphaFoldDB" id="A0A371H1Q4"/>
<evidence type="ECO:0000313" key="2">
    <source>
        <dbReference type="Proteomes" id="UP000257109"/>
    </source>
</evidence>
<accession>A0A371H1Q4</accession>
<feature type="non-terminal residue" evidence="1">
    <location>
        <position position="1"/>
    </location>
</feature>
<dbReference type="EMBL" id="QJKJ01003831">
    <property type="protein sequence ID" value="RDX96705.1"/>
    <property type="molecule type" value="Genomic_DNA"/>
</dbReference>
<sequence>MSPSSRKRASCILAVKRQGKKALREELCLKAYEKSNIYQKKVKCYHDNMTLWKEFKVGQKVLLFNSHLKLIAGKLHSEWDGPFVITNVFPYGVVEIRNEAIDKTFKVNRHEL</sequence>
<dbReference type="Proteomes" id="UP000257109">
    <property type="component" value="Unassembled WGS sequence"/>
</dbReference>
<organism evidence="1 2">
    <name type="scientific">Mucuna pruriens</name>
    <name type="common">Velvet bean</name>
    <name type="synonym">Dolichos pruriens</name>
    <dbReference type="NCBI Taxonomy" id="157652"/>
    <lineage>
        <taxon>Eukaryota</taxon>
        <taxon>Viridiplantae</taxon>
        <taxon>Streptophyta</taxon>
        <taxon>Embryophyta</taxon>
        <taxon>Tracheophyta</taxon>
        <taxon>Spermatophyta</taxon>
        <taxon>Magnoliopsida</taxon>
        <taxon>eudicotyledons</taxon>
        <taxon>Gunneridae</taxon>
        <taxon>Pentapetalae</taxon>
        <taxon>rosids</taxon>
        <taxon>fabids</taxon>
        <taxon>Fabales</taxon>
        <taxon>Fabaceae</taxon>
        <taxon>Papilionoideae</taxon>
        <taxon>50 kb inversion clade</taxon>
        <taxon>NPAAA clade</taxon>
        <taxon>indigoferoid/millettioid clade</taxon>
        <taxon>Phaseoleae</taxon>
        <taxon>Mucuna</taxon>
    </lineage>
</organism>
<keyword evidence="2" id="KW-1185">Reference proteome</keyword>
<protein>
    <recommendedName>
        <fullName evidence="3">Reverse transcriptase domain-containing protein</fullName>
    </recommendedName>
</protein>
<proteinExistence type="predicted"/>
<dbReference type="OrthoDB" id="1723222at2759"/>